<dbReference type="EMBL" id="JAHCMY010000003">
    <property type="protein sequence ID" value="MBS9523955.1"/>
    <property type="molecule type" value="Genomic_DNA"/>
</dbReference>
<comment type="subunit">
    <text evidence="8">Homodimer. Polymerizes to form a dynamic ring structure in a strictly GTP-dependent manner. Interacts directly with several other division proteins.</text>
</comment>
<reference evidence="15 16" key="1">
    <citation type="submission" date="2021-05" db="EMBL/GenBank/DDBJ databases">
        <authorList>
            <person name="Zhang Z.D."/>
            <person name="Osman G."/>
        </authorList>
    </citation>
    <scope>NUCLEOTIDE SEQUENCE [LARGE SCALE GENOMIC DNA]</scope>
    <source>
        <strain evidence="15 16">KCTC 32217</strain>
    </source>
</reference>
<sequence length="576" mass="63563">MSDNKDYRFDLPKNHKSIIKVIGVGGGGSNAVNHMFNQGIKDVEFVVVNTDSQALKCSPVPLKVQIGANLTEGLGAGANPERGRNAAIESKEEIRELLSDNTKMVFITAGMGGGTGTGAAPVIAKIAKEMDILTVGIVTAPFGFEGRKKMGAAQQGIEALRASCDTVLVILNDKLREIYGNLAIRSAFGKADNILSTAAKSIAEIITVHQDVNVDFEDVKTVMYDAGAAVMGSATEEGEGRAIKAAEKAIASPLLNNVDIRGAQKILLSIMSGEEEELSMDELSEITEFIQEKAGEEAEVIFGQGIDQDLKKCIRVTVIATGFEADSLTKEEDEKRAKLEAEKKKQEEEEAEKARIAAEKAKLEAEKKRLEEEANATKIIDLESGKTSKVEETAEAGSTFTFPINIPGSPINPARQENVNYGYQQPQRQQAPSAPQQPERKVYTLDGTEKDTPSNKYTFIKPNDNQRDEREPEPQSRYQETKEEEVSGAYTTDHYEQYKQKAIKRAHERFERLSQMRSVNQSQEDFKEKLETPAYLRKNVKLQDVQHSSEQSISKFNLNDDNEILGNNRFLHDNVD</sequence>
<dbReference type="PANTHER" id="PTHR30314:SF3">
    <property type="entry name" value="MITOCHONDRIAL DIVISION PROTEIN FSZA"/>
    <property type="match status" value="1"/>
</dbReference>
<evidence type="ECO:0000256" key="11">
    <source>
        <dbReference type="SAM" id="Coils"/>
    </source>
</evidence>
<dbReference type="SMART" id="SM00865">
    <property type="entry name" value="Tubulin_C"/>
    <property type="match status" value="1"/>
</dbReference>
<dbReference type="InterPro" id="IPR024757">
    <property type="entry name" value="FtsZ_C"/>
</dbReference>
<comment type="subcellular location">
    <subcellularLocation>
        <location evidence="8">Cytoplasm</location>
    </subcellularLocation>
    <text evidence="8">Assembles at midcell at the inner surface of the cytoplasmic membrane.</text>
</comment>
<evidence type="ECO:0000256" key="10">
    <source>
        <dbReference type="RuleBase" id="RU000631"/>
    </source>
</evidence>
<feature type="coiled-coil region" evidence="11">
    <location>
        <begin position="325"/>
        <end position="380"/>
    </location>
</feature>
<dbReference type="Pfam" id="PF00091">
    <property type="entry name" value="Tubulin"/>
    <property type="match status" value="1"/>
</dbReference>
<evidence type="ECO:0000313" key="15">
    <source>
        <dbReference type="EMBL" id="MBS9523955.1"/>
    </source>
</evidence>
<dbReference type="GO" id="GO:0000917">
    <property type="term" value="P:division septum assembly"/>
    <property type="evidence" value="ECO:0007669"/>
    <property type="project" value="UniProtKB-KW"/>
</dbReference>
<evidence type="ECO:0000256" key="9">
    <source>
        <dbReference type="NCBIfam" id="TIGR00065"/>
    </source>
</evidence>
<keyword evidence="2 8" id="KW-0963">Cytoplasm</keyword>
<dbReference type="GO" id="GO:0032153">
    <property type="term" value="C:cell division site"/>
    <property type="evidence" value="ECO:0007669"/>
    <property type="project" value="UniProtKB-UniRule"/>
</dbReference>
<dbReference type="InterPro" id="IPR000158">
    <property type="entry name" value="Cell_div_FtsZ"/>
</dbReference>
<dbReference type="GO" id="GO:0003924">
    <property type="term" value="F:GTPase activity"/>
    <property type="evidence" value="ECO:0007669"/>
    <property type="project" value="UniProtKB-UniRule"/>
</dbReference>
<dbReference type="InterPro" id="IPR018316">
    <property type="entry name" value="Tubulin/FtsZ_2-layer-sand-dom"/>
</dbReference>
<comment type="caution">
    <text evidence="15">The sequence shown here is derived from an EMBL/GenBank/DDBJ whole genome shotgun (WGS) entry which is preliminary data.</text>
</comment>
<evidence type="ECO:0000256" key="6">
    <source>
        <dbReference type="ARBA" id="ARBA00023210"/>
    </source>
</evidence>
<dbReference type="HAMAP" id="MF_00909">
    <property type="entry name" value="FtsZ"/>
    <property type="match status" value="1"/>
</dbReference>
<dbReference type="Gene3D" id="3.30.1330.20">
    <property type="entry name" value="Tubulin/FtsZ, C-terminal domain"/>
    <property type="match status" value="1"/>
</dbReference>
<comment type="similarity">
    <text evidence="1 8 10">Belongs to the FtsZ family.</text>
</comment>
<dbReference type="InterPro" id="IPR045061">
    <property type="entry name" value="FtsZ/CetZ"/>
</dbReference>
<evidence type="ECO:0000256" key="1">
    <source>
        <dbReference type="ARBA" id="ARBA00009690"/>
    </source>
</evidence>
<dbReference type="Proteomes" id="UP001319104">
    <property type="component" value="Unassembled WGS sequence"/>
</dbReference>
<evidence type="ECO:0000256" key="12">
    <source>
        <dbReference type="SAM" id="MobiDB-lite"/>
    </source>
</evidence>
<dbReference type="PRINTS" id="PR00423">
    <property type="entry name" value="CELLDVISFTSZ"/>
</dbReference>
<dbReference type="FunFam" id="3.40.50.1440:FF:000023">
    <property type="entry name" value="Cell division protein FtsZ"/>
    <property type="match status" value="1"/>
</dbReference>
<dbReference type="Gene3D" id="3.40.50.1440">
    <property type="entry name" value="Tubulin/FtsZ, GTPase domain"/>
    <property type="match status" value="1"/>
</dbReference>
<feature type="compositionally biased region" description="Basic and acidic residues" evidence="12">
    <location>
        <begin position="438"/>
        <end position="453"/>
    </location>
</feature>
<feature type="binding site" evidence="8">
    <location>
        <position position="145"/>
    </location>
    <ligand>
        <name>GTP</name>
        <dbReference type="ChEBI" id="CHEBI:37565"/>
    </ligand>
</feature>
<feature type="binding site" evidence="8">
    <location>
        <begin position="114"/>
        <end position="116"/>
    </location>
    <ligand>
        <name>GTP</name>
        <dbReference type="ChEBI" id="CHEBI:37565"/>
    </ligand>
</feature>
<dbReference type="GO" id="GO:0005525">
    <property type="term" value="F:GTP binding"/>
    <property type="evidence" value="ECO:0007669"/>
    <property type="project" value="UniProtKB-UniRule"/>
</dbReference>
<feature type="compositionally biased region" description="Low complexity" evidence="12">
    <location>
        <begin position="424"/>
        <end position="437"/>
    </location>
</feature>
<evidence type="ECO:0000259" key="13">
    <source>
        <dbReference type="SMART" id="SM00864"/>
    </source>
</evidence>
<dbReference type="GO" id="GO:0051258">
    <property type="term" value="P:protein polymerization"/>
    <property type="evidence" value="ECO:0007669"/>
    <property type="project" value="UniProtKB-UniRule"/>
</dbReference>
<dbReference type="PANTHER" id="PTHR30314">
    <property type="entry name" value="CELL DIVISION PROTEIN FTSZ-RELATED"/>
    <property type="match status" value="1"/>
</dbReference>
<dbReference type="InterPro" id="IPR037103">
    <property type="entry name" value="Tubulin/FtsZ-like_C"/>
</dbReference>
<dbReference type="InterPro" id="IPR036525">
    <property type="entry name" value="Tubulin/FtsZ_GTPase_sf"/>
</dbReference>
<dbReference type="InterPro" id="IPR003008">
    <property type="entry name" value="Tubulin_FtsZ_GTPase"/>
</dbReference>
<keyword evidence="6 8" id="KW-0717">Septation</keyword>
<proteinExistence type="inferred from homology"/>
<feature type="region of interest" description="Disordered" evidence="12">
    <location>
        <begin position="387"/>
        <end position="492"/>
    </location>
</feature>
<organism evidence="15 16">
    <name type="scientific">Litoribacter ruber</name>
    <dbReference type="NCBI Taxonomy" id="702568"/>
    <lineage>
        <taxon>Bacteria</taxon>
        <taxon>Pseudomonadati</taxon>
        <taxon>Bacteroidota</taxon>
        <taxon>Cytophagia</taxon>
        <taxon>Cytophagales</taxon>
        <taxon>Cyclobacteriaceae</taxon>
        <taxon>Litoribacter</taxon>
    </lineage>
</organism>
<evidence type="ECO:0000256" key="7">
    <source>
        <dbReference type="ARBA" id="ARBA00023306"/>
    </source>
</evidence>
<evidence type="ECO:0000256" key="3">
    <source>
        <dbReference type="ARBA" id="ARBA00022618"/>
    </source>
</evidence>
<protein>
    <recommendedName>
        <fullName evidence="8 9">Cell division protein FtsZ</fullName>
    </recommendedName>
</protein>
<dbReference type="PROSITE" id="PS01134">
    <property type="entry name" value="FTSZ_1"/>
    <property type="match status" value="1"/>
</dbReference>
<keyword evidence="3 8" id="KW-0132">Cell division</keyword>
<dbReference type="InterPro" id="IPR008280">
    <property type="entry name" value="Tub_FtsZ_C"/>
</dbReference>
<dbReference type="RefSeq" id="WP_213944823.1">
    <property type="nucleotide sequence ID" value="NZ_JAHCMY010000003.1"/>
</dbReference>
<keyword evidence="7 8" id="KW-0131">Cell cycle</keyword>
<feature type="binding site" evidence="8">
    <location>
        <begin position="26"/>
        <end position="30"/>
    </location>
    <ligand>
        <name>GTP</name>
        <dbReference type="ChEBI" id="CHEBI:37565"/>
    </ligand>
</feature>
<dbReference type="PROSITE" id="PS01135">
    <property type="entry name" value="FTSZ_2"/>
    <property type="match status" value="1"/>
</dbReference>
<accession>A0AAP2G3Y0</accession>
<keyword evidence="11" id="KW-0175">Coiled coil</keyword>
<feature type="domain" description="Tubulin/FtsZ GTPase" evidence="13">
    <location>
        <begin position="18"/>
        <end position="210"/>
    </location>
</feature>
<dbReference type="CDD" id="cd02201">
    <property type="entry name" value="FtsZ_type1"/>
    <property type="match status" value="1"/>
</dbReference>
<evidence type="ECO:0000256" key="5">
    <source>
        <dbReference type="ARBA" id="ARBA00023134"/>
    </source>
</evidence>
<feature type="domain" description="Tubulin/FtsZ 2-layer sandwich" evidence="14">
    <location>
        <begin position="212"/>
        <end position="332"/>
    </location>
</feature>
<dbReference type="GO" id="GO:0043093">
    <property type="term" value="P:FtsZ-dependent cytokinesis"/>
    <property type="evidence" value="ECO:0007669"/>
    <property type="project" value="UniProtKB-UniRule"/>
</dbReference>
<name>A0AAP2G3Y0_9BACT</name>
<dbReference type="AlphaFoldDB" id="A0AAP2G3Y0"/>
<feature type="binding site" evidence="8">
    <location>
        <position position="149"/>
    </location>
    <ligand>
        <name>GTP</name>
        <dbReference type="ChEBI" id="CHEBI:37565"/>
    </ligand>
</feature>
<dbReference type="Pfam" id="PF12327">
    <property type="entry name" value="FtsZ_C"/>
    <property type="match status" value="1"/>
</dbReference>
<dbReference type="SUPFAM" id="SSF55307">
    <property type="entry name" value="Tubulin C-terminal domain-like"/>
    <property type="match status" value="1"/>
</dbReference>
<dbReference type="NCBIfam" id="TIGR00065">
    <property type="entry name" value="ftsZ"/>
    <property type="match status" value="1"/>
</dbReference>
<feature type="compositionally biased region" description="Basic and acidic residues" evidence="12">
    <location>
        <begin position="464"/>
        <end position="485"/>
    </location>
</feature>
<dbReference type="SUPFAM" id="SSF52490">
    <property type="entry name" value="Tubulin nucleotide-binding domain-like"/>
    <property type="match status" value="1"/>
</dbReference>
<comment type="function">
    <text evidence="8 10">Essential cell division protein that forms a contractile ring structure (Z ring) at the future cell division site. The regulation of the ring assembly controls the timing and the location of cell division. One of the functions of the FtsZ ring is to recruit other cell division proteins to the septum to produce a new cell wall between the dividing cells. Binds GTP and shows GTPase activity.</text>
</comment>
<evidence type="ECO:0000259" key="14">
    <source>
        <dbReference type="SMART" id="SM00865"/>
    </source>
</evidence>
<dbReference type="InterPro" id="IPR020805">
    <property type="entry name" value="Cell_div_FtsZ_CS"/>
</dbReference>
<evidence type="ECO:0000313" key="16">
    <source>
        <dbReference type="Proteomes" id="UP001319104"/>
    </source>
</evidence>
<dbReference type="GO" id="GO:0005737">
    <property type="term" value="C:cytoplasm"/>
    <property type="evidence" value="ECO:0007669"/>
    <property type="project" value="UniProtKB-SubCell"/>
</dbReference>
<keyword evidence="4 8" id="KW-0547">Nucleotide-binding</keyword>
<gene>
    <name evidence="8 15" type="primary">ftsZ</name>
    <name evidence="15" type="ORF">KI659_08000</name>
</gene>
<keyword evidence="5 8" id="KW-0342">GTP-binding</keyword>
<dbReference type="SMART" id="SM00864">
    <property type="entry name" value="Tubulin"/>
    <property type="match status" value="1"/>
</dbReference>
<feature type="binding site" evidence="8">
    <location>
        <position position="192"/>
    </location>
    <ligand>
        <name>GTP</name>
        <dbReference type="ChEBI" id="CHEBI:37565"/>
    </ligand>
</feature>
<keyword evidence="16" id="KW-1185">Reference proteome</keyword>
<evidence type="ECO:0000256" key="2">
    <source>
        <dbReference type="ARBA" id="ARBA00022490"/>
    </source>
</evidence>
<evidence type="ECO:0000256" key="4">
    <source>
        <dbReference type="ARBA" id="ARBA00022741"/>
    </source>
</evidence>
<evidence type="ECO:0000256" key="8">
    <source>
        <dbReference type="HAMAP-Rule" id="MF_00909"/>
    </source>
</evidence>